<dbReference type="EMBL" id="KV454485">
    <property type="protein sequence ID" value="ODV59699.1"/>
    <property type="molecule type" value="Genomic_DNA"/>
</dbReference>
<dbReference type="Proteomes" id="UP000095038">
    <property type="component" value="Unassembled WGS sequence"/>
</dbReference>
<reference evidence="2" key="1">
    <citation type="submission" date="2016-05" db="EMBL/GenBank/DDBJ databases">
        <title>Comparative genomics of biotechnologically important yeasts.</title>
        <authorList>
            <consortium name="DOE Joint Genome Institute"/>
            <person name="Riley R."/>
            <person name="Haridas S."/>
            <person name="Wolfe K.H."/>
            <person name="Lopes M.R."/>
            <person name="Hittinger C.T."/>
            <person name="Goker M."/>
            <person name="Salamov A."/>
            <person name="Wisecaver J."/>
            <person name="Long T.M."/>
            <person name="Aerts A.L."/>
            <person name="Barry K."/>
            <person name="Choi C."/>
            <person name="Clum A."/>
            <person name="Coughlan A.Y."/>
            <person name="Deshpande S."/>
            <person name="Douglass A.P."/>
            <person name="Hanson S.J."/>
            <person name="Klenk H.-P."/>
            <person name="Labutti K."/>
            <person name="Lapidus A."/>
            <person name="Lindquist E."/>
            <person name="Lipzen A."/>
            <person name="Meier-Kolthoff J.P."/>
            <person name="Ohm R.A."/>
            <person name="Otillar R.P."/>
            <person name="Pangilinan J."/>
            <person name="Peng Y."/>
            <person name="Rokas A."/>
            <person name="Rosa C.A."/>
            <person name="Scheuner C."/>
            <person name="Sibirny A.A."/>
            <person name="Slot J.C."/>
            <person name="Stielow J.B."/>
            <person name="Sun H."/>
            <person name="Kurtzman C.P."/>
            <person name="Blackwell M."/>
            <person name="Grigoriev I.V."/>
            <person name="Jeffries T.W."/>
        </authorList>
    </citation>
    <scope>NUCLEOTIDE SEQUENCE [LARGE SCALE GENOMIC DNA]</scope>
    <source>
        <strain evidence="2">DSM 1968</strain>
    </source>
</reference>
<dbReference type="InParanoid" id="A0A1D2VDM1"/>
<evidence type="ECO:0000313" key="1">
    <source>
        <dbReference type="EMBL" id="ODV59699.1"/>
    </source>
</evidence>
<dbReference type="RefSeq" id="XP_020046006.1">
    <property type="nucleotide sequence ID" value="XM_020191970.1"/>
</dbReference>
<proteinExistence type="predicted"/>
<protein>
    <submittedName>
        <fullName evidence="1">Uncharacterized protein</fullName>
    </submittedName>
</protein>
<evidence type="ECO:0000313" key="2">
    <source>
        <dbReference type="Proteomes" id="UP000095038"/>
    </source>
</evidence>
<accession>A0A1D2VDM1</accession>
<dbReference type="AlphaFoldDB" id="A0A1D2VDM1"/>
<dbReference type="GeneID" id="30965606"/>
<keyword evidence="2" id="KW-1185">Reference proteome</keyword>
<gene>
    <name evidence="1" type="ORF">ASCRUDRAFT_71635</name>
</gene>
<name>A0A1D2VDM1_9ASCO</name>
<organism evidence="1 2">
    <name type="scientific">Ascoidea rubescens DSM 1968</name>
    <dbReference type="NCBI Taxonomy" id="1344418"/>
    <lineage>
        <taxon>Eukaryota</taxon>
        <taxon>Fungi</taxon>
        <taxon>Dikarya</taxon>
        <taxon>Ascomycota</taxon>
        <taxon>Saccharomycotina</taxon>
        <taxon>Saccharomycetes</taxon>
        <taxon>Ascoideaceae</taxon>
        <taxon>Ascoidea</taxon>
    </lineage>
</organism>
<sequence>MDACFYFESPDNVPRARPSGRAISLGCRKLKPVTVLVLDTSKSGEYIVTIDLYKDGVICNRNLIGDDSIGVKGLYDTDYFYKYKFCFRNIAITNTGNYQLHFCLYRTIIVQHFLKFPEISYNYTGIRLVTEPFEIKQIQANARDLDDENEEYALGIVAFEHRPEEFIDLSRFYLKTVYERPALYQCV</sequence>